<sequence length="96" mass="10418">MSKANMSQADLAQSLAALHTEIDKLEATDSAVKEKLLALIDDVEKQMQAADDPLSGSSEPKATQKLPELIEQFELEHPQITNSLNRLLTTLSGMGI</sequence>
<dbReference type="EMBL" id="QBMP01000020">
    <property type="protein sequence ID" value="PZO59568.1"/>
    <property type="molecule type" value="Genomic_DNA"/>
</dbReference>
<evidence type="ECO:0000313" key="2">
    <source>
        <dbReference type="Proteomes" id="UP000249794"/>
    </source>
</evidence>
<evidence type="ECO:0008006" key="3">
    <source>
        <dbReference type="Google" id="ProtNLM"/>
    </source>
</evidence>
<accession>A0A2W4ZXJ2</accession>
<name>A0A2W4ZXJ2_9CYAN</name>
<dbReference type="AlphaFoldDB" id="A0A2W4ZXJ2"/>
<dbReference type="Proteomes" id="UP000249794">
    <property type="component" value="Unassembled WGS sequence"/>
</dbReference>
<dbReference type="Pfam" id="PF14357">
    <property type="entry name" value="DUF4404"/>
    <property type="match status" value="1"/>
</dbReference>
<reference evidence="1 2" key="2">
    <citation type="submission" date="2018-06" db="EMBL/GenBank/DDBJ databases">
        <title>Metagenomic assembly of (sub)arctic Cyanobacteria and their associated microbiome from non-axenic cultures.</title>
        <authorList>
            <person name="Baurain D."/>
        </authorList>
    </citation>
    <scope>NUCLEOTIDE SEQUENCE [LARGE SCALE GENOMIC DNA]</scope>
    <source>
        <strain evidence="1">ULC027bin1</strain>
    </source>
</reference>
<gene>
    <name evidence="1" type="ORF">DCF15_03490</name>
</gene>
<dbReference type="InterPro" id="IPR025516">
    <property type="entry name" value="DUF4404"/>
</dbReference>
<proteinExistence type="predicted"/>
<evidence type="ECO:0000313" key="1">
    <source>
        <dbReference type="EMBL" id="PZO59568.1"/>
    </source>
</evidence>
<protein>
    <recommendedName>
        <fullName evidence="3">DUF4404 domain-containing protein</fullName>
    </recommendedName>
</protein>
<comment type="caution">
    <text evidence="1">The sequence shown here is derived from an EMBL/GenBank/DDBJ whole genome shotgun (WGS) entry which is preliminary data.</text>
</comment>
<organism evidence="1 2">
    <name type="scientific">Phormidesmis priestleyi</name>
    <dbReference type="NCBI Taxonomy" id="268141"/>
    <lineage>
        <taxon>Bacteria</taxon>
        <taxon>Bacillati</taxon>
        <taxon>Cyanobacteriota</taxon>
        <taxon>Cyanophyceae</taxon>
        <taxon>Leptolyngbyales</taxon>
        <taxon>Leptolyngbyaceae</taxon>
        <taxon>Phormidesmis</taxon>
    </lineage>
</organism>
<reference evidence="2" key="1">
    <citation type="submission" date="2018-04" db="EMBL/GenBank/DDBJ databases">
        <authorList>
            <person name="Cornet L."/>
        </authorList>
    </citation>
    <scope>NUCLEOTIDE SEQUENCE [LARGE SCALE GENOMIC DNA]</scope>
</reference>